<dbReference type="InterPro" id="IPR033453">
    <property type="entry name" value="Glyco_hydro_30_TIM-barrel"/>
</dbReference>
<evidence type="ECO:0000259" key="6">
    <source>
        <dbReference type="Pfam" id="PF17189"/>
    </source>
</evidence>
<protein>
    <submittedName>
        <fullName evidence="7">Glucosylceramidase</fullName>
    </submittedName>
</protein>
<dbReference type="InterPro" id="IPR013780">
    <property type="entry name" value="Glyco_hydro_b"/>
</dbReference>
<keyword evidence="3 4" id="KW-0378">Hydrolase</keyword>
<comment type="caution">
    <text evidence="7">The sequence shown here is derived from an EMBL/GenBank/DDBJ whole genome shotgun (WGS) entry which is preliminary data.</text>
</comment>
<dbReference type="InterPro" id="IPR017853">
    <property type="entry name" value="GH"/>
</dbReference>
<feature type="domain" description="Glycosyl hydrolase family 30 beta sandwich" evidence="6">
    <location>
        <begin position="379"/>
        <end position="438"/>
    </location>
</feature>
<dbReference type="SUPFAM" id="SSF51445">
    <property type="entry name" value="(Trans)glycosidases"/>
    <property type="match status" value="1"/>
</dbReference>
<dbReference type="InterPro" id="IPR001139">
    <property type="entry name" value="Glyco_hydro_30"/>
</dbReference>
<organism evidence="7 8">
    <name type="scientific">Ruminococcus turbiniformis</name>
    <dbReference type="NCBI Taxonomy" id="2881258"/>
    <lineage>
        <taxon>Bacteria</taxon>
        <taxon>Bacillati</taxon>
        <taxon>Bacillota</taxon>
        <taxon>Clostridia</taxon>
        <taxon>Eubacteriales</taxon>
        <taxon>Oscillospiraceae</taxon>
        <taxon>Ruminococcus</taxon>
    </lineage>
</organism>
<dbReference type="Pfam" id="PF17189">
    <property type="entry name" value="Glyco_hydro_30C"/>
    <property type="match status" value="1"/>
</dbReference>
<keyword evidence="8" id="KW-1185">Reference proteome</keyword>
<evidence type="ECO:0000256" key="4">
    <source>
        <dbReference type="RuleBase" id="RU361188"/>
    </source>
</evidence>
<evidence type="ECO:0000256" key="2">
    <source>
        <dbReference type="ARBA" id="ARBA00022729"/>
    </source>
</evidence>
<sequence>MRAFFYTTEADGKLTEETLEFENDPGEENQVLNIYDDAAYQTLESFGGAVTDAAGYIFSRLSEEQQNQMLDMYFSDDKMGYERVRIHMDSCDFSTRMYEADPDEDDKNLEKFSFADTERYILPLLDAAQEKAGKKLKIMLSAWSPPAYMKTNGARKKGGSLKPEYRERWAEYVCRYVEEFRKRGYEVERMSVQNEPKAVQEWDSCIYTAQEEKEFLRDYLVPAMKRHGLDDVELFIWDHNKERLYERAREILDDTTDGLIAGLAFHWYSGDHFEALDLVKQHWPDKKLILSESCLEFGKYDRNSQGENAERLAHDMIGNLNGGMCSFYDWNILLNSEGGPNHTGNFCDAPYLFDEKSGKLQERKCLRYYWHFAHFIRPGAVRLAVTRYTDKLDFTAWKNRDGKLAAVIVNRFDEEQKCNLRISGEMITFTAKPHSIISTMLTD</sequence>
<keyword evidence="4" id="KW-0326">Glycosidase</keyword>
<evidence type="ECO:0000313" key="7">
    <source>
        <dbReference type="EMBL" id="MCC2254229.1"/>
    </source>
</evidence>
<dbReference type="RefSeq" id="WP_227707367.1">
    <property type="nucleotide sequence ID" value="NZ_JAJEQX010000010.1"/>
</dbReference>
<dbReference type="PRINTS" id="PR00843">
    <property type="entry name" value="GLHYDRLASE30"/>
</dbReference>
<name>A0ABS8FXC1_9FIRM</name>
<keyword evidence="2" id="KW-0732">Signal</keyword>
<evidence type="ECO:0000256" key="3">
    <source>
        <dbReference type="ARBA" id="ARBA00022801"/>
    </source>
</evidence>
<dbReference type="InterPro" id="IPR033452">
    <property type="entry name" value="GH30_C"/>
</dbReference>
<dbReference type="Proteomes" id="UP001198151">
    <property type="component" value="Unassembled WGS sequence"/>
</dbReference>
<comment type="similarity">
    <text evidence="1 4">Belongs to the glycosyl hydrolase 30 family.</text>
</comment>
<reference evidence="7 8" key="1">
    <citation type="submission" date="2021-10" db="EMBL/GenBank/DDBJ databases">
        <title>Anaerobic single-cell dispensing facilitates the cultivation of human gut bacteria.</title>
        <authorList>
            <person name="Afrizal A."/>
        </authorList>
    </citation>
    <scope>NUCLEOTIDE SEQUENCE [LARGE SCALE GENOMIC DNA]</scope>
    <source>
        <strain evidence="7 8">CLA-AA-H200</strain>
    </source>
</reference>
<evidence type="ECO:0000256" key="1">
    <source>
        <dbReference type="ARBA" id="ARBA00005382"/>
    </source>
</evidence>
<dbReference type="PANTHER" id="PTHR11069:SF23">
    <property type="entry name" value="LYSOSOMAL ACID GLUCOSYLCERAMIDASE"/>
    <property type="match status" value="1"/>
</dbReference>
<feature type="domain" description="Glycosyl hydrolase family 30 TIM-barrel" evidence="5">
    <location>
        <begin position="44"/>
        <end position="376"/>
    </location>
</feature>
<evidence type="ECO:0000313" key="8">
    <source>
        <dbReference type="Proteomes" id="UP001198151"/>
    </source>
</evidence>
<proteinExistence type="inferred from homology"/>
<dbReference type="Pfam" id="PF02055">
    <property type="entry name" value="Glyco_hydro_30"/>
    <property type="match status" value="1"/>
</dbReference>
<dbReference type="PANTHER" id="PTHR11069">
    <property type="entry name" value="GLUCOSYLCERAMIDASE"/>
    <property type="match status" value="1"/>
</dbReference>
<evidence type="ECO:0000259" key="5">
    <source>
        <dbReference type="Pfam" id="PF02055"/>
    </source>
</evidence>
<gene>
    <name evidence="7" type="ORF">LKD70_07210</name>
</gene>
<dbReference type="Gene3D" id="2.60.40.1180">
    <property type="entry name" value="Golgi alpha-mannosidase II"/>
    <property type="match status" value="1"/>
</dbReference>
<dbReference type="EMBL" id="JAJEQX010000010">
    <property type="protein sequence ID" value="MCC2254229.1"/>
    <property type="molecule type" value="Genomic_DNA"/>
</dbReference>
<dbReference type="Gene3D" id="3.20.20.80">
    <property type="entry name" value="Glycosidases"/>
    <property type="match status" value="1"/>
</dbReference>
<accession>A0ABS8FXC1</accession>